<dbReference type="EMBL" id="CP007792">
    <property type="protein sequence ID" value="AJK70111.1"/>
    <property type="molecule type" value="Genomic_DNA"/>
</dbReference>
<protein>
    <recommendedName>
        <fullName evidence="6">RNA polymerase sigma factor 70 region 4 type 2 domain-containing protein</fullName>
    </recommendedName>
</protein>
<dbReference type="InterPro" id="IPR013249">
    <property type="entry name" value="RNA_pol_sigma70_r4_t2"/>
</dbReference>
<keyword evidence="4" id="KW-0238">DNA-binding</keyword>
<accession>A0A0B6TZH4</accession>
<evidence type="ECO:0000313" key="7">
    <source>
        <dbReference type="EMBL" id="AJK70111.1"/>
    </source>
</evidence>
<dbReference type="GO" id="GO:0003677">
    <property type="term" value="F:DNA binding"/>
    <property type="evidence" value="ECO:0007669"/>
    <property type="project" value="UniProtKB-KW"/>
</dbReference>
<keyword evidence="5" id="KW-0804">Transcription</keyword>
<proteinExistence type="inferred from homology"/>
<comment type="similarity">
    <text evidence="1">Belongs to the sigma-70 factor family. ECF subfamily.</text>
</comment>
<dbReference type="Gene3D" id="1.10.10.10">
    <property type="entry name" value="Winged helix-like DNA-binding domain superfamily/Winged helix DNA-binding domain"/>
    <property type="match status" value="1"/>
</dbReference>
<keyword evidence="3" id="KW-0731">Sigma factor</keyword>
<sequence>MVIRSWLRKGKLLEKCGSLKVKGISTGIDLDPSSLREHEIEDLTEDIVADGIYRFREQSLFGGRWRPNGPASMRTFFINRCLFSSADPLTAFHRQRKREQEMIYLDGFSDRGSFVDPENTAEAVTQDIDLMRLVGMLGPQDREILTLHLEGLKHREIGQKMGTTPKGIERRLARIHARLRDDATKEETA</sequence>
<gene>
    <name evidence="7" type="ORF">B840_12715</name>
</gene>
<reference evidence="7 8" key="1">
    <citation type="submission" date="2014-05" db="EMBL/GenBank/DDBJ databases">
        <title>Complete genome sequence of Corynebacterium marinum DSM 44953.</title>
        <authorList>
            <person name="Schaffert L."/>
            <person name="Albersmeier A."/>
            <person name="Kalinowski J."/>
            <person name="Ruckert C."/>
        </authorList>
    </citation>
    <scope>NUCLEOTIDE SEQUENCE [LARGE SCALE GENOMIC DNA]</scope>
    <source>
        <strain evidence="7 8">DSM 44953</strain>
        <plasmid evidence="7 8">pCmarinum1</plasmid>
    </source>
</reference>
<evidence type="ECO:0000313" key="8">
    <source>
        <dbReference type="Proteomes" id="UP000031928"/>
    </source>
</evidence>
<name>A0A0B6TZH4_9CORY</name>
<keyword evidence="7" id="KW-0614">Plasmid</keyword>
<organism evidence="7 8">
    <name type="scientific">Corynebacterium marinum DSM 44953</name>
    <dbReference type="NCBI Taxonomy" id="1224162"/>
    <lineage>
        <taxon>Bacteria</taxon>
        <taxon>Bacillati</taxon>
        <taxon>Actinomycetota</taxon>
        <taxon>Actinomycetes</taxon>
        <taxon>Mycobacteriales</taxon>
        <taxon>Corynebacteriaceae</taxon>
        <taxon>Corynebacterium</taxon>
    </lineage>
</organism>
<dbReference type="GO" id="GO:0006352">
    <property type="term" value="P:DNA-templated transcription initiation"/>
    <property type="evidence" value="ECO:0007669"/>
    <property type="project" value="InterPro"/>
</dbReference>
<evidence type="ECO:0000256" key="5">
    <source>
        <dbReference type="ARBA" id="ARBA00023163"/>
    </source>
</evidence>
<evidence type="ECO:0000256" key="2">
    <source>
        <dbReference type="ARBA" id="ARBA00023015"/>
    </source>
</evidence>
<dbReference type="KEGG" id="cmq:B840_12715"/>
<evidence type="ECO:0000259" key="6">
    <source>
        <dbReference type="Pfam" id="PF08281"/>
    </source>
</evidence>
<keyword evidence="8" id="KW-1185">Reference proteome</keyword>
<dbReference type="HOGENOM" id="CLU_1432354_0_0_11"/>
<dbReference type="InterPro" id="IPR036388">
    <property type="entry name" value="WH-like_DNA-bd_sf"/>
</dbReference>
<keyword evidence="2" id="KW-0805">Transcription regulation</keyword>
<dbReference type="Pfam" id="PF08281">
    <property type="entry name" value="Sigma70_r4_2"/>
    <property type="match status" value="1"/>
</dbReference>
<dbReference type="InterPro" id="IPR013324">
    <property type="entry name" value="RNA_pol_sigma_r3/r4-like"/>
</dbReference>
<dbReference type="Proteomes" id="UP000031928">
    <property type="component" value="Plasmid pCmarinum1"/>
</dbReference>
<dbReference type="AlphaFoldDB" id="A0A0B6TZH4"/>
<feature type="domain" description="RNA polymerase sigma factor 70 region 4 type 2" evidence="6">
    <location>
        <begin position="129"/>
        <end position="175"/>
    </location>
</feature>
<dbReference type="GO" id="GO:0016987">
    <property type="term" value="F:sigma factor activity"/>
    <property type="evidence" value="ECO:0007669"/>
    <property type="project" value="UniProtKB-KW"/>
</dbReference>
<evidence type="ECO:0000256" key="3">
    <source>
        <dbReference type="ARBA" id="ARBA00023082"/>
    </source>
</evidence>
<evidence type="ECO:0000256" key="4">
    <source>
        <dbReference type="ARBA" id="ARBA00023125"/>
    </source>
</evidence>
<geneLocation type="plasmid" evidence="7 8">
    <name>pCmarinum1</name>
</geneLocation>
<evidence type="ECO:0000256" key="1">
    <source>
        <dbReference type="ARBA" id="ARBA00010641"/>
    </source>
</evidence>
<dbReference type="SUPFAM" id="SSF88659">
    <property type="entry name" value="Sigma3 and sigma4 domains of RNA polymerase sigma factors"/>
    <property type="match status" value="1"/>
</dbReference>